<reference evidence="1" key="1">
    <citation type="journal article" date="2020" name="Int. J. Syst. Evol. Microbiol.">
        <title>Aquipluma nitroreducens gen. nov. sp. nov., a novel facultatively anaerobic bacterium isolated from a freshwater lake.</title>
        <authorList>
            <person name="Watanabe M."/>
            <person name="Kojima H."/>
            <person name="Fukui M."/>
        </authorList>
    </citation>
    <scope>NUCLEOTIDE SEQUENCE</scope>
    <source>
        <strain evidence="1">MeG22</strain>
    </source>
</reference>
<dbReference type="KEGG" id="anf:AQPE_1022"/>
<proteinExistence type="predicted"/>
<sequence>MFYDTKCFLFLSFGIYPACRNIEYASDKTLKKEEVYN</sequence>
<organism evidence="1 2">
    <name type="scientific">Aquipluma nitroreducens</name>
    <dbReference type="NCBI Taxonomy" id="2010828"/>
    <lineage>
        <taxon>Bacteria</taxon>
        <taxon>Pseudomonadati</taxon>
        <taxon>Bacteroidota</taxon>
        <taxon>Bacteroidia</taxon>
        <taxon>Marinilabiliales</taxon>
        <taxon>Prolixibacteraceae</taxon>
        <taxon>Aquipluma</taxon>
    </lineage>
</organism>
<dbReference type="Proteomes" id="UP001193389">
    <property type="component" value="Chromosome"/>
</dbReference>
<evidence type="ECO:0000313" key="2">
    <source>
        <dbReference type="Proteomes" id="UP001193389"/>
    </source>
</evidence>
<keyword evidence="2" id="KW-1185">Reference proteome</keyword>
<accession>A0A5K7S5W3</accession>
<dbReference type="AlphaFoldDB" id="A0A5K7S5W3"/>
<dbReference type="EMBL" id="AP018694">
    <property type="protein sequence ID" value="BBE16875.1"/>
    <property type="molecule type" value="Genomic_DNA"/>
</dbReference>
<evidence type="ECO:0000313" key="1">
    <source>
        <dbReference type="EMBL" id="BBE16875.1"/>
    </source>
</evidence>
<gene>
    <name evidence="1" type="ORF">AQPE_1022</name>
</gene>
<name>A0A5K7S5W3_9BACT</name>
<protein>
    <submittedName>
        <fullName evidence="1">Uncharacterized protein</fullName>
    </submittedName>
</protein>